<dbReference type="PROSITE" id="PS50888">
    <property type="entry name" value="BHLH"/>
    <property type="match status" value="1"/>
</dbReference>
<dbReference type="CDD" id="cd11393">
    <property type="entry name" value="bHLH_AtbHLH_like"/>
    <property type="match status" value="1"/>
</dbReference>
<feature type="region of interest" description="Disordered" evidence="7">
    <location>
        <begin position="249"/>
        <end position="293"/>
    </location>
</feature>
<keyword evidence="4" id="KW-0238">DNA-binding</keyword>
<dbReference type="InterPro" id="IPR036638">
    <property type="entry name" value="HLH_DNA-bd_sf"/>
</dbReference>
<dbReference type="GO" id="GO:0003677">
    <property type="term" value="F:DNA binding"/>
    <property type="evidence" value="ECO:0007669"/>
    <property type="project" value="UniProtKB-KW"/>
</dbReference>
<dbReference type="SUPFAM" id="SSF47459">
    <property type="entry name" value="HLH, helix-loop-helix DNA-binding domain"/>
    <property type="match status" value="1"/>
</dbReference>
<evidence type="ECO:0000256" key="6">
    <source>
        <dbReference type="ARBA" id="ARBA00023242"/>
    </source>
</evidence>
<evidence type="ECO:0000256" key="5">
    <source>
        <dbReference type="ARBA" id="ARBA00023163"/>
    </source>
</evidence>
<evidence type="ECO:0000256" key="7">
    <source>
        <dbReference type="SAM" id="MobiDB-lite"/>
    </source>
</evidence>
<dbReference type="PANTHER" id="PTHR16223:SF56">
    <property type="entry name" value="TRANSCRIPTION FACTOR BHLH110"/>
    <property type="match status" value="1"/>
</dbReference>
<dbReference type="InterPro" id="IPR011598">
    <property type="entry name" value="bHLH_dom"/>
</dbReference>
<dbReference type="GO" id="GO:0005634">
    <property type="term" value="C:nucleus"/>
    <property type="evidence" value="ECO:0007669"/>
    <property type="project" value="UniProtKB-SubCell"/>
</dbReference>
<dbReference type="PANTHER" id="PTHR16223">
    <property type="entry name" value="TRANSCRIPTION FACTOR BHLH83-RELATED"/>
    <property type="match status" value="1"/>
</dbReference>
<dbReference type="Proteomes" id="UP001634393">
    <property type="component" value="Unassembled WGS sequence"/>
</dbReference>
<dbReference type="FunFam" id="4.10.280.10:FF:000032">
    <property type="entry name" value="Transcription factor bHLH123 family"/>
    <property type="match status" value="1"/>
</dbReference>
<comment type="caution">
    <text evidence="9">The sequence shown here is derived from an EMBL/GenBank/DDBJ whole genome shotgun (WGS) entry which is preliminary data.</text>
</comment>
<keyword evidence="5" id="KW-0804">Transcription</keyword>
<evidence type="ECO:0000259" key="8">
    <source>
        <dbReference type="PROSITE" id="PS50888"/>
    </source>
</evidence>
<keyword evidence="10" id="KW-1185">Reference proteome</keyword>
<gene>
    <name evidence="9" type="ORF">ACJIZ3_024879</name>
</gene>
<proteinExistence type="predicted"/>
<evidence type="ECO:0000313" key="9">
    <source>
        <dbReference type="EMBL" id="KAL3840288.1"/>
    </source>
</evidence>
<comment type="subunit">
    <text evidence="2">Homodimer.</text>
</comment>
<sequence length="412" mass="45207">MESANIHHYLHGVQPPPPSSYGLGTTLHAWSTTPNSILNTNGTGFNNNSYSNEIPRQQQQENTNCLISSANSQYLNPIMSTTPDLNYNWVNNFTTNINQSPPPPQEDHLQQLSRIKEELAVANRYYTEELLLSSSPTSNTVDELSLRSSNHQQLHKSFSSNNLNKSHQAHFYSSDDDGRGAGFTQINLPSHVNVSDLGGSTNNNNNTTSGSNFNMNLQALDLLTSSRFAPSYGFHNMVQSHQLPLYSSKKISAPSNNNGGAESKRNSSKMEQAPKAQQTTATKKSRVEARASCPPFKVRKEKLGDRIAALQQLVAPFGKTDTASVLMEAIGYIKFLQNQVETLSVPYMKASRDKTSRVIKGVATDQNENYEESKRDLKSRGLCLVPLSCLSYIADGGGAAVWPPPHFGGATI</sequence>
<evidence type="ECO:0000256" key="1">
    <source>
        <dbReference type="ARBA" id="ARBA00004123"/>
    </source>
</evidence>
<organism evidence="9 10">
    <name type="scientific">Penstemon smallii</name>
    <dbReference type="NCBI Taxonomy" id="265156"/>
    <lineage>
        <taxon>Eukaryota</taxon>
        <taxon>Viridiplantae</taxon>
        <taxon>Streptophyta</taxon>
        <taxon>Embryophyta</taxon>
        <taxon>Tracheophyta</taxon>
        <taxon>Spermatophyta</taxon>
        <taxon>Magnoliopsida</taxon>
        <taxon>eudicotyledons</taxon>
        <taxon>Gunneridae</taxon>
        <taxon>Pentapetalae</taxon>
        <taxon>asterids</taxon>
        <taxon>lamiids</taxon>
        <taxon>Lamiales</taxon>
        <taxon>Plantaginaceae</taxon>
        <taxon>Cheloneae</taxon>
        <taxon>Penstemon</taxon>
    </lineage>
</organism>
<keyword evidence="3" id="KW-0805">Transcription regulation</keyword>
<dbReference type="Gene3D" id="4.10.280.10">
    <property type="entry name" value="Helix-loop-helix DNA-binding domain"/>
    <property type="match status" value="1"/>
</dbReference>
<feature type="compositionally biased region" description="Polar residues" evidence="7">
    <location>
        <begin position="136"/>
        <end position="166"/>
    </location>
</feature>
<feature type="compositionally biased region" description="Polar residues" evidence="7">
    <location>
        <begin position="249"/>
        <end position="260"/>
    </location>
</feature>
<comment type="subcellular location">
    <subcellularLocation>
        <location evidence="1">Nucleus</location>
    </subcellularLocation>
</comment>
<name>A0ABD3TWF2_9LAMI</name>
<protein>
    <recommendedName>
        <fullName evidence="8">BHLH domain-containing protein</fullName>
    </recommendedName>
</protein>
<evidence type="ECO:0000256" key="2">
    <source>
        <dbReference type="ARBA" id="ARBA00011738"/>
    </source>
</evidence>
<feature type="domain" description="BHLH" evidence="8">
    <location>
        <begin position="287"/>
        <end position="336"/>
    </location>
</feature>
<reference evidence="9 10" key="1">
    <citation type="submission" date="2024-12" db="EMBL/GenBank/DDBJ databases">
        <title>The unique morphological basis and parallel evolutionary history of personate flowers in Penstemon.</title>
        <authorList>
            <person name="Depatie T.H."/>
            <person name="Wessinger C.A."/>
        </authorList>
    </citation>
    <scope>NUCLEOTIDE SEQUENCE [LARGE SCALE GENOMIC DNA]</scope>
    <source>
        <strain evidence="9">WTNN_2</strain>
        <tissue evidence="9">Leaf</tissue>
    </source>
</reference>
<evidence type="ECO:0000256" key="3">
    <source>
        <dbReference type="ARBA" id="ARBA00023015"/>
    </source>
</evidence>
<accession>A0ABD3TWF2</accession>
<keyword evidence="6" id="KW-0539">Nucleus</keyword>
<dbReference type="InterPro" id="IPR045239">
    <property type="entry name" value="bHLH95_bHLH"/>
</dbReference>
<evidence type="ECO:0000256" key="4">
    <source>
        <dbReference type="ARBA" id="ARBA00023125"/>
    </source>
</evidence>
<dbReference type="AlphaFoldDB" id="A0ABD3TWF2"/>
<dbReference type="InterPro" id="IPR045843">
    <property type="entry name" value="IND-like"/>
</dbReference>
<dbReference type="EMBL" id="JBJXBP010000003">
    <property type="protein sequence ID" value="KAL3840288.1"/>
    <property type="molecule type" value="Genomic_DNA"/>
</dbReference>
<feature type="region of interest" description="Disordered" evidence="7">
    <location>
        <begin position="136"/>
        <end position="186"/>
    </location>
</feature>
<evidence type="ECO:0000313" key="10">
    <source>
        <dbReference type="Proteomes" id="UP001634393"/>
    </source>
</evidence>